<gene>
    <name evidence="3" type="ORF">QYM36_017771</name>
</gene>
<dbReference type="Gene3D" id="6.10.140.1230">
    <property type="match status" value="1"/>
</dbReference>
<evidence type="ECO:0000313" key="3">
    <source>
        <dbReference type="EMBL" id="KAK2703831.1"/>
    </source>
</evidence>
<dbReference type="InterPro" id="IPR025304">
    <property type="entry name" value="ALIX_V_dom"/>
</dbReference>
<protein>
    <recommendedName>
        <fullName evidence="2">ALIX V-shaped domain-containing protein</fullName>
    </recommendedName>
</protein>
<dbReference type="InterPro" id="IPR005024">
    <property type="entry name" value="Snf7_fam"/>
</dbReference>
<dbReference type="GO" id="GO:0007034">
    <property type="term" value="P:vacuolar transport"/>
    <property type="evidence" value="ECO:0007669"/>
    <property type="project" value="InterPro"/>
</dbReference>
<proteinExistence type="inferred from homology"/>
<dbReference type="EMBL" id="JAVRJZ010000067">
    <property type="protein sequence ID" value="KAK2703831.1"/>
    <property type="molecule type" value="Genomic_DNA"/>
</dbReference>
<dbReference type="PANTHER" id="PTHR10476">
    <property type="entry name" value="CHARGED MULTIVESICULAR BODY PROTEIN"/>
    <property type="match status" value="1"/>
</dbReference>
<evidence type="ECO:0000259" key="2">
    <source>
        <dbReference type="Pfam" id="PF13949"/>
    </source>
</evidence>
<reference evidence="3" key="1">
    <citation type="submission" date="2023-07" db="EMBL/GenBank/DDBJ databases">
        <title>Chromosome-level genome assembly of Artemia franciscana.</title>
        <authorList>
            <person name="Jo E."/>
        </authorList>
    </citation>
    <scope>NUCLEOTIDE SEQUENCE</scope>
    <source>
        <tissue evidence="3">Whole body</tissue>
    </source>
</reference>
<name>A0AA88HE14_ARTSF</name>
<comment type="caution">
    <text evidence="3">The sequence shown here is derived from an EMBL/GenBank/DDBJ whole genome shotgun (WGS) entry which is preliminary data.</text>
</comment>
<comment type="similarity">
    <text evidence="1">Belongs to the SNF7 family.</text>
</comment>
<evidence type="ECO:0000313" key="4">
    <source>
        <dbReference type="Proteomes" id="UP001187531"/>
    </source>
</evidence>
<accession>A0AA88HE14</accession>
<dbReference type="Pfam" id="PF13949">
    <property type="entry name" value="ALIX_LYPXL_bnd"/>
    <property type="match status" value="1"/>
</dbReference>
<evidence type="ECO:0000256" key="1">
    <source>
        <dbReference type="ARBA" id="ARBA00006190"/>
    </source>
</evidence>
<sequence>MAEDVIPVEFIALLKAYLHSKLTIRMLDKETKLFDVESGVKQREKIKHNRYVDRRGKSKYESAKDGIELLSLPEEQLAKRLPTESSSLSPAAFQELMSVVREVQREREVLEKEFVSKTVDIKAVFTADEGNIDGILDLITQSMVGVVKSVDSAMKSMNLEKISGLMDKFESQFEDFDVQSSYMERTMSQTTTVSIPQSEVDTTIMQVANEAGLVNFISFFLD</sequence>
<dbReference type="AlphaFoldDB" id="A0AA88HE14"/>
<keyword evidence="4" id="KW-1185">Reference proteome</keyword>
<dbReference type="Proteomes" id="UP001187531">
    <property type="component" value="Unassembled WGS sequence"/>
</dbReference>
<organism evidence="3 4">
    <name type="scientific">Artemia franciscana</name>
    <name type="common">Brine shrimp</name>
    <name type="synonym">Artemia sanfranciscana</name>
    <dbReference type="NCBI Taxonomy" id="6661"/>
    <lineage>
        <taxon>Eukaryota</taxon>
        <taxon>Metazoa</taxon>
        <taxon>Ecdysozoa</taxon>
        <taxon>Arthropoda</taxon>
        <taxon>Crustacea</taxon>
        <taxon>Branchiopoda</taxon>
        <taxon>Anostraca</taxon>
        <taxon>Artemiidae</taxon>
        <taxon>Artemia</taxon>
    </lineage>
</organism>
<feature type="domain" description="ALIX V-shaped" evidence="2">
    <location>
        <begin position="43"/>
        <end position="184"/>
    </location>
</feature>